<reference evidence="3" key="1">
    <citation type="submission" date="2022-10" db="EMBL/GenBank/DDBJ databases">
        <title>The complete genomes of actinobacterial strains from the NBC collection.</title>
        <authorList>
            <person name="Joergensen T.S."/>
            <person name="Alvarez Arevalo M."/>
            <person name="Sterndorff E.B."/>
            <person name="Faurdal D."/>
            <person name="Vuksanovic O."/>
            <person name="Mourched A.-S."/>
            <person name="Charusanti P."/>
            <person name="Shaw S."/>
            <person name="Blin K."/>
            <person name="Weber T."/>
        </authorList>
    </citation>
    <scope>NUCLEOTIDE SEQUENCE</scope>
    <source>
        <strain evidence="3">NBC_00093</strain>
    </source>
</reference>
<sequence length="252" mass="25525">MKGRVALVTGGTRGIGAGIARALVEAGAEVVVCARRPPEVPLPGVEFTAVDLRDRTAVHDFVGGLPRLDVLVNNVGGSPYRPLGGGESGGGGGDVERHARVIELNLITPLTVSLAAYEHLKRARGSVVMIGSVSGSRPSPGTAAYGAAKAGLEHLARSMAVEWAPEVRVNTLVVGMVRTELSHLHYGGADGLDAVARTVPAGRLADPSDIGGAVVFLASDAAGYISGASLLMHGGGERPAFLDAATANKGGC</sequence>
<dbReference type="InterPro" id="IPR020904">
    <property type="entry name" value="Sc_DH/Rdtase_CS"/>
</dbReference>
<dbReference type="CDD" id="cd05233">
    <property type="entry name" value="SDR_c"/>
    <property type="match status" value="1"/>
</dbReference>
<protein>
    <submittedName>
        <fullName evidence="3">SDR family oxidoreductase</fullName>
    </submittedName>
</protein>
<evidence type="ECO:0000256" key="2">
    <source>
        <dbReference type="ARBA" id="ARBA00023002"/>
    </source>
</evidence>
<proteinExistence type="inferred from homology"/>
<accession>A0AAU2AJY6</accession>
<dbReference type="PROSITE" id="PS00061">
    <property type="entry name" value="ADH_SHORT"/>
    <property type="match status" value="1"/>
</dbReference>
<gene>
    <name evidence="3" type="ORF">OHA22_37185</name>
</gene>
<dbReference type="InterPro" id="IPR002347">
    <property type="entry name" value="SDR_fam"/>
</dbReference>
<dbReference type="SUPFAM" id="SSF51735">
    <property type="entry name" value="NAD(P)-binding Rossmann-fold domains"/>
    <property type="match status" value="1"/>
</dbReference>
<dbReference type="PRINTS" id="PR00081">
    <property type="entry name" value="GDHRDH"/>
</dbReference>
<dbReference type="AlphaFoldDB" id="A0AAU2AJY6"/>
<name>A0AAU2AJY6_9ACTN</name>
<dbReference type="Gene3D" id="3.40.50.720">
    <property type="entry name" value="NAD(P)-binding Rossmann-like Domain"/>
    <property type="match status" value="1"/>
</dbReference>
<dbReference type="GO" id="GO:0016491">
    <property type="term" value="F:oxidoreductase activity"/>
    <property type="evidence" value="ECO:0007669"/>
    <property type="project" value="UniProtKB-KW"/>
</dbReference>
<organism evidence="3">
    <name type="scientific">Streptomyces sp. NBC_00093</name>
    <dbReference type="NCBI Taxonomy" id="2975649"/>
    <lineage>
        <taxon>Bacteria</taxon>
        <taxon>Bacillati</taxon>
        <taxon>Actinomycetota</taxon>
        <taxon>Actinomycetes</taxon>
        <taxon>Kitasatosporales</taxon>
        <taxon>Streptomycetaceae</taxon>
        <taxon>Streptomyces</taxon>
    </lineage>
</organism>
<dbReference type="PRINTS" id="PR00080">
    <property type="entry name" value="SDRFAMILY"/>
</dbReference>
<keyword evidence="2" id="KW-0560">Oxidoreductase</keyword>
<comment type="similarity">
    <text evidence="1">Belongs to the short-chain dehydrogenases/reductases (SDR) family.</text>
</comment>
<evidence type="ECO:0000313" key="3">
    <source>
        <dbReference type="EMBL" id="WTT23734.1"/>
    </source>
</evidence>
<dbReference type="InterPro" id="IPR036291">
    <property type="entry name" value="NAD(P)-bd_dom_sf"/>
</dbReference>
<dbReference type="Pfam" id="PF13561">
    <property type="entry name" value="adh_short_C2"/>
    <property type="match status" value="1"/>
</dbReference>
<dbReference type="NCBIfam" id="NF005893">
    <property type="entry name" value="PRK07856.1"/>
    <property type="match status" value="1"/>
</dbReference>
<evidence type="ECO:0000256" key="1">
    <source>
        <dbReference type="ARBA" id="ARBA00006484"/>
    </source>
</evidence>
<dbReference type="PANTHER" id="PTHR43477:SF1">
    <property type="entry name" value="DIHYDROANTICAPSIN 7-DEHYDROGENASE"/>
    <property type="match status" value="1"/>
</dbReference>
<dbReference type="PANTHER" id="PTHR43477">
    <property type="entry name" value="DIHYDROANTICAPSIN 7-DEHYDROGENASE"/>
    <property type="match status" value="1"/>
</dbReference>
<dbReference type="InterPro" id="IPR051122">
    <property type="entry name" value="SDR_DHRS6-like"/>
</dbReference>
<dbReference type="EMBL" id="CP108222">
    <property type="protein sequence ID" value="WTT23734.1"/>
    <property type="molecule type" value="Genomic_DNA"/>
</dbReference>